<dbReference type="Pfam" id="PF04072">
    <property type="entry name" value="LCM"/>
    <property type="match status" value="1"/>
</dbReference>
<dbReference type="Gene3D" id="3.40.50.150">
    <property type="entry name" value="Vaccinia Virus protein VP39"/>
    <property type="match status" value="1"/>
</dbReference>
<dbReference type="InterPro" id="IPR029063">
    <property type="entry name" value="SAM-dependent_MTases_sf"/>
</dbReference>
<keyword evidence="3 6" id="KW-0489">Methyltransferase</keyword>
<dbReference type="OrthoDB" id="9806164at2"/>
<evidence type="ECO:0000313" key="8">
    <source>
        <dbReference type="Proteomes" id="UP000292003"/>
    </source>
</evidence>
<protein>
    <recommendedName>
        <fullName evidence="6">S-adenosyl-L-methionine-dependent methyltransferase</fullName>
        <ecNumber evidence="6">2.1.1.-</ecNumber>
    </recommendedName>
</protein>
<keyword evidence="4 7" id="KW-0808">Transferase</keyword>
<dbReference type="PANTHER" id="PTHR43619">
    <property type="entry name" value="S-ADENOSYL-L-METHIONINE-DEPENDENT METHYLTRANSFERASE YKTD-RELATED"/>
    <property type="match status" value="1"/>
</dbReference>
<dbReference type="SUPFAM" id="SSF53335">
    <property type="entry name" value="S-adenosyl-L-methionine-dependent methyltransferases"/>
    <property type="match status" value="1"/>
</dbReference>
<evidence type="ECO:0000256" key="6">
    <source>
        <dbReference type="RuleBase" id="RU362030"/>
    </source>
</evidence>
<organism evidence="7 8">
    <name type="scientific">Amycolatopsis suaedae</name>
    <dbReference type="NCBI Taxonomy" id="2510978"/>
    <lineage>
        <taxon>Bacteria</taxon>
        <taxon>Bacillati</taxon>
        <taxon>Actinomycetota</taxon>
        <taxon>Actinomycetes</taxon>
        <taxon>Pseudonocardiales</taxon>
        <taxon>Pseudonocardiaceae</taxon>
        <taxon>Amycolatopsis</taxon>
    </lineage>
</organism>
<dbReference type="InterPro" id="IPR007213">
    <property type="entry name" value="Ppm1/Ppm2/Tcmp"/>
</dbReference>
<evidence type="ECO:0000256" key="3">
    <source>
        <dbReference type="ARBA" id="ARBA00022603"/>
    </source>
</evidence>
<dbReference type="InterPro" id="IPR011610">
    <property type="entry name" value="SAM_mthyl_Trfase_ML2640-like"/>
</dbReference>
<gene>
    <name evidence="7" type="ORF">EWH70_24135</name>
</gene>
<reference evidence="7 8" key="1">
    <citation type="submission" date="2019-02" db="EMBL/GenBank/DDBJ databases">
        <title>Draft genome sequence of Amycolatopsis sp. 8-3EHSu isolated from roots of Suaeda maritima.</title>
        <authorList>
            <person name="Duangmal K."/>
            <person name="Chantavorakit T."/>
        </authorList>
    </citation>
    <scope>NUCLEOTIDE SEQUENCE [LARGE SCALE GENOMIC DNA]</scope>
    <source>
        <strain evidence="7 8">8-3EHSu</strain>
    </source>
</reference>
<name>A0A4Q7J3D3_9PSEU</name>
<dbReference type="GO" id="GO:0008168">
    <property type="term" value="F:methyltransferase activity"/>
    <property type="evidence" value="ECO:0007669"/>
    <property type="project" value="UniProtKB-UniRule"/>
</dbReference>
<evidence type="ECO:0000313" key="7">
    <source>
        <dbReference type="EMBL" id="RZQ61467.1"/>
    </source>
</evidence>
<dbReference type="Proteomes" id="UP000292003">
    <property type="component" value="Unassembled WGS sequence"/>
</dbReference>
<dbReference type="EC" id="2.1.1.-" evidence="6"/>
<accession>A0A4Q7J3D3</accession>
<keyword evidence="8" id="KW-1185">Reference proteome</keyword>
<dbReference type="EMBL" id="SFCC01000012">
    <property type="protein sequence ID" value="RZQ61467.1"/>
    <property type="molecule type" value="Genomic_DNA"/>
</dbReference>
<evidence type="ECO:0000256" key="4">
    <source>
        <dbReference type="ARBA" id="ARBA00022679"/>
    </source>
</evidence>
<dbReference type="NCBIfam" id="TIGR00027">
    <property type="entry name" value="mthyl_TIGR00027"/>
    <property type="match status" value="1"/>
</dbReference>
<dbReference type="GO" id="GO:0032259">
    <property type="term" value="P:methylation"/>
    <property type="evidence" value="ECO:0007669"/>
    <property type="project" value="UniProtKB-KW"/>
</dbReference>
<keyword evidence="5 6" id="KW-0949">S-adenosyl-L-methionine</keyword>
<evidence type="ECO:0000256" key="2">
    <source>
        <dbReference type="ARBA" id="ARBA00008138"/>
    </source>
</evidence>
<dbReference type="RefSeq" id="WP_130477770.1">
    <property type="nucleotide sequence ID" value="NZ_SFCC01000012.1"/>
</dbReference>
<comment type="caution">
    <text evidence="7">The sequence shown here is derived from an EMBL/GenBank/DDBJ whole genome shotgun (WGS) entry which is preliminary data.</text>
</comment>
<comment type="function">
    <text evidence="1 6">Exhibits S-adenosyl-L-methionine-dependent methyltransferase activity.</text>
</comment>
<dbReference type="PANTHER" id="PTHR43619:SF2">
    <property type="entry name" value="S-ADENOSYL-L-METHIONINE-DEPENDENT METHYLTRANSFERASES SUPERFAMILY PROTEIN"/>
    <property type="match status" value="1"/>
</dbReference>
<comment type="similarity">
    <text evidence="2 6">Belongs to the UPF0677 family.</text>
</comment>
<dbReference type="AlphaFoldDB" id="A0A4Q7J3D3"/>
<evidence type="ECO:0000256" key="1">
    <source>
        <dbReference type="ARBA" id="ARBA00003907"/>
    </source>
</evidence>
<evidence type="ECO:0000256" key="5">
    <source>
        <dbReference type="ARBA" id="ARBA00022691"/>
    </source>
</evidence>
<proteinExistence type="inferred from homology"/>
<sequence length="286" mass="31463">MNNPAAQTALGPMVIVAVDQHENPPLVHDGLAGRMLPRGGRLAVAAARWRPVRRALINATERRMPGLWASMLCRKRYIDDIVERVAPHVAAAVILGAGFDTRAYRLPALAGMPVYEVDQPLNIRRKRAALAAAGRRHGGVTLVPVDFQTQQLAGVLAGHGYRATEPTVFVWEAVTQYLTEDAVRATFDFLAAAPAGSHLVFTYIRQDFLDGTALYGAEPAYHEFVVKRRLWHFGMHPERVAGFLAGYGWTHTEQLGPAEFAARYVTPSGRNLPVSEIERCVHATKN</sequence>